<keyword evidence="2" id="KW-1185">Reference proteome</keyword>
<dbReference type="Proteomes" id="UP000029964">
    <property type="component" value="Unassembled WGS sequence"/>
</dbReference>
<dbReference type="AlphaFoldDB" id="A0A086SXY6"/>
<accession>A0A086SXY6</accession>
<dbReference type="InterPro" id="IPR005624">
    <property type="entry name" value="PduO/GlcC-like"/>
</dbReference>
<dbReference type="GO" id="GO:0072380">
    <property type="term" value="C:TRC complex"/>
    <property type="evidence" value="ECO:0007669"/>
    <property type="project" value="TreeGrafter"/>
</dbReference>
<dbReference type="PANTHER" id="PTHR28255">
    <property type="match status" value="1"/>
</dbReference>
<dbReference type="HOGENOM" id="CLU_101036_1_0_1"/>
<reference evidence="2" key="1">
    <citation type="journal article" date="2014" name="Genome Announc.">
        <title>Genome sequence and annotation of Acremonium chrysogenum, producer of the beta-lactam antibiotic cephalosporin C.</title>
        <authorList>
            <person name="Terfehr D."/>
            <person name="Dahlmann T.A."/>
            <person name="Specht T."/>
            <person name="Zadra I."/>
            <person name="Kuernsteiner H."/>
            <person name="Kueck U."/>
        </authorList>
    </citation>
    <scope>NUCLEOTIDE SEQUENCE [LARGE SCALE GENOMIC DNA]</scope>
    <source>
        <strain evidence="2">ATCC 11550 / CBS 779.69 / DSM 880 / IAM 14645 / JCM 23072 / IMI 49137</strain>
    </source>
</reference>
<dbReference type="GO" id="GO:0006620">
    <property type="term" value="P:post-translational protein targeting to endoplasmic reticulum membrane"/>
    <property type="evidence" value="ECO:0007669"/>
    <property type="project" value="TreeGrafter"/>
</dbReference>
<sequence length="197" mass="21540">MSKLVLSRRTFLGSGLEADLAALRPDTESKPIVVTHPTEDLATLDAQSDSFTFDSFTTADAYELGHFLHARLSPDPRPALIKITLANGLTIFQAITGSGVQPDNEVWAERKRRTVLRWGCSTWRMHCKFSGDEALFASKFGMGPDQAGQYAIHGGGVPIYVRDVEGPVAVVVVSGLKQHEDHGVIVSVVHENWEVLD</sequence>
<dbReference type="Pfam" id="PF03928">
    <property type="entry name" value="HbpS-like"/>
    <property type="match status" value="1"/>
</dbReference>
<name>A0A086SXY6_HAPC1</name>
<dbReference type="InterPro" id="IPR010371">
    <property type="entry name" value="YBR137W-like"/>
</dbReference>
<dbReference type="Gene3D" id="3.30.450.150">
    <property type="entry name" value="Haem-degrading domain"/>
    <property type="match status" value="1"/>
</dbReference>
<protein>
    <submittedName>
        <fullName evidence="1">Uncharacterized protein</fullName>
    </submittedName>
</protein>
<evidence type="ECO:0000313" key="1">
    <source>
        <dbReference type="EMBL" id="KFH41968.1"/>
    </source>
</evidence>
<dbReference type="STRING" id="857340.A0A086SXY6"/>
<comment type="caution">
    <text evidence="1">The sequence shown here is derived from an EMBL/GenBank/DDBJ whole genome shotgun (WGS) entry which is preliminary data.</text>
</comment>
<organism evidence="1 2">
    <name type="scientific">Hapsidospora chrysogenum (strain ATCC 11550 / CBS 779.69 / DSM 880 / IAM 14645 / JCM 23072 / IMI 49137)</name>
    <name type="common">Acremonium chrysogenum</name>
    <dbReference type="NCBI Taxonomy" id="857340"/>
    <lineage>
        <taxon>Eukaryota</taxon>
        <taxon>Fungi</taxon>
        <taxon>Dikarya</taxon>
        <taxon>Ascomycota</taxon>
        <taxon>Pezizomycotina</taxon>
        <taxon>Sordariomycetes</taxon>
        <taxon>Hypocreomycetidae</taxon>
        <taxon>Hypocreales</taxon>
        <taxon>Bionectriaceae</taxon>
        <taxon>Hapsidospora</taxon>
    </lineage>
</organism>
<dbReference type="OrthoDB" id="2209940at2759"/>
<dbReference type="InterPro" id="IPR038084">
    <property type="entry name" value="PduO/GlcC-like_sf"/>
</dbReference>
<gene>
    <name evidence="1" type="ORF">ACRE_072800</name>
</gene>
<dbReference type="EMBL" id="JPKY01000108">
    <property type="protein sequence ID" value="KFH41968.1"/>
    <property type="molecule type" value="Genomic_DNA"/>
</dbReference>
<dbReference type="PANTHER" id="PTHR28255:SF1">
    <property type="entry name" value="UPF0303 PROTEIN YBR137W"/>
    <property type="match status" value="1"/>
</dbReference>
<dbReference type="SUPFAM" id="SSF143744">
    <property type="entry name" value="GlcG-like"/>
    <property type="match status" value="1"/>
</dbReference>
<evidence type="ECO:0000313" key="2">
    <source>
        <dbReference type="Proteomes" id="UP000029964"/>
    </source>
</evidence>
<proteinExistence type="predicted"/>